<dbReference type="EMBL" id="CP097509">
    <property type="protein sequence ID" value="URE20205.1"/>
    <property type="molecule type" value="Genomic_DNA"/>
</dbReference>
<gene>
    <name evidence="1" type="ORF">MUK42_31046</name>
</gene>
<keyword evidence="2" id="KW-1185">Reference proteome</keyword>
<evidence type="ECO:0000313" key="1">
    <source>
        <dbReference type="EMBL" id="URE20205.1"/>
    </source>
</evidence>
<sequence>MWWATFELSPGSLFPLSRDNIFSSLTYPQPVALFPALRVRDRENDTAHTRRGIEEGERKRVEIGSPAPPLLLLQPDALAGLVPSTLCLGLIWVPSSPRILAFPCSKARLTMPYEHGRTDNIFEKSADRRIRSTFRRSVDQDNYKFCSKEFGFRSSEQSDEMDDFEPVSSPQIFAPDEFGCNTTAYLDLSSTIKDAETVPFSSDGSTREIPNIALKSIWQWYEEPGCFGLEVRAHDYCNSGRQHNGRSEFTAYFVPYLSAVQLFGKSRSARYCNRSGEAATTCEADKREKSLGSLPNLSMLLPQPHKGTNFCLSESYSSAAEEIFDKSIHMDHAELIFEYFESDQPPWRRPLYEKIKELVSGDRLPASCIFGDPLKLESVKLHDLHPASWYCVAWYPIYRLQTYRDKGENWFQPRDMDMKVFHSEDAHFSNASDLLKERLRTLKQTASVMARAVVHKRDQRSANRHPDYEFFVSRSW</sequence>
<dbReference type="Pfam" id="PF05623">
    <property type="entry name" value="DUF789"/>
    <property type="match status" value="1"/>
</dbReference>
<dbReference type="AlphaFoldDB" id="A0A9E7GSL2"/>
<organism evidence="1 2">
    <name type="scientific">Musa troglodytarum</name>
    <name type="common">fe'i banana</name>
    <dbReference type="NCBI Taxonomy" id="320322"/>
    <lineage>
        <taxon>Eukaryota</taxon>
        <taxon>Viridiplantae</taxon>
        <taxon>Streptophyta</taxon>
        <taxon>Embryophyta</taxon>
        <taxon>Tracheophyta</taxon>
        <taxon>Spermatophyta</taxon>
        <taxon>Magnoliopsida</taxon>
        <taxon>Liliopsida</taxon>
        <taxon>Zingiberales</taxon>
        <taxon>Musaceae</taxon>
        <taxon>Musa</taxon>
    </lineage>
</organism>
<dbReference type="PANTHER" id="PTHR32010">
    <property type="entry name" value="PHOTOSYSTEM II STABILITY/ASSEMBLY FACTOR HCF136, CHLOROPLASTIC"/>
    <property type="match status" value="1"/>
</dbReference>
<proteinExistence type="predicted"/>
<reference evidence="1" key="1">
    <citation type="submission" date="2022-05" db="EMBL/GenBank/DDBJ databases">
        <title>The Musa troglodytarum L. genome provides insights into the mechanism of non-climacteric behaviour and enrichment of carotenoids.</title>
        <authorList>
            <person name="Wang J."/>
        </authorList>
    </citation>
    <scope>NUCLEOTIDE SEQUENCE</scope>
    <source>
        <tissue evidence="1">Leaf</tissue>
    </source>
</reference>
<dbReference type="Proteomes" id="UP001055439">
    <property type="component" value="Chromosome 7"/>
</dbReference>
<dbReference type="OrthoDB" id="1920576at2759"/>
<evidence type="ECO:0000313" key="2">
    <source>
        <dbReference type="Proteomes" id="UP001055439"/>
    </source>
</evidence>
<name>A0A9E7GSL2_9LILI</name>
<dbReference type="InterPro" id="IPR008507">
    <property type="entry name" value="DUF789"/>
</dbReference>
<dbReference type="PANTHER" id="PTHR32010:SF18">
    <property type="entry name" value="DUF789 FAMILY PROTEIN"/>
    <property type="match status" value="1"/>
</dbReference>
<protein>
    <submittedName>
        <fullName evidence="1">Uncharacterized protein</fullName>
    </submittedName>
</protein>
<accession>A0A9E7GSL2</accession>